<feature type="transmembrane region" description="Helical" evidence="7">
    <location>
        <begin position="500"/>
        <end position="521"/>
    </location>
</feature>
<accession>A0A7W8G0B2</accession>
<dbReference type="InterPro" id="IPR025857">
    <property type="entry name" value="MacB_PCD"/>
</dbReference>
<feature type="transmembrane region" description="Helical" evidence="7">
    <location>
        <begin position="346"/>
        <end position="373"/>
    </location>
</feature>
<evidence type="ECO:0000256" key="4">
    <source>
        <dbReference type="ARBA" id="ARBA00022989"/>
    </source>
</evidence>
<dbReference type="AlphaFoldDB" id="A0A7W8G0B2"/>
<evidence type="ECO:0000259" key="9">
    <source>
        <dbReference type="Pfam" id="PF12704"/>
    </source>
</evidence>
<dbReference type="Proteomes" id="UP000521199">
    <property type="component" value="Unassembled WGS sequence"/>
</dbReference>
<gene>
    <name evidence="10" type="ORF">HNQ52_002551</name>
</gene>
<reference evidence="10 11" key="1">
    <citation type="submission" date="2020-08" db="EMBL/GenBank/DDBJ databases">
        <title>Genomic Encyclopedia of Type Strains, Phase IV (KMG-IV): sequencing the most valuable type-strain genomes for metagenomic binning, comparative biology and taxonomic classification.</title>
        <authorList>
            <person name="Goeker M."/>
        </authorList>
    </citation>
    <scope>NUCLEOTIDE SEQUENCE [LARGE SCALE GENOMIC DNA]</scope>
    <source>
        <strain evidence="10 11">DSM 24163</strain>
    </source>
</reference>
<dbReference type="GO" id="GO:0005886">
    <property type="term" value="C:plasma membrane"/>
    <property type="evidence" value="ECO:0007669"/>
    <property type="project" value="UniProtKB-SubCell"/>
</dbReference>
<evidence type="ECO:0000256" key="1">
    <source>
        <dbReference type="ARBA" id="ARBA00004651"/>
    </source>
</evidence>
<feature type="transmembrane region" description="Helical" evidence="7">
    <location>
        <begin position="800"/>
        <end position="823"/>
    </location>
</feature>
<keyword evidence="4 7" id="KW-1133">Transmembrane helix</keyword>
<dbReference type="GO" id="GO:0022857">
    <property type="term" value="F:transmembrane transporter activity"/>
    <property type="evidence" value="ECO:0007669"/>
    <property type="project" value="TreeGrafter"/>
</dbReference>
<evidence type="ECO:0000256" key="7">
    <source>
        <dbReference type="SAM" id="Phobius"/>
    </source>
</evidence>
<feature type="domain" description="ABC3 transporter permease C-terminal" evidence="8">
    <location>
        <begin position="355"/>
        <end position="471"/>
    </location>
</feature>
<feature type="transmembrane region" description="Helical" evidence="7">
    <location>
        <begin position="835"/>
        <end position="854"/>
    </location>
</feature>
<feature type="domain" description="ABC3 transporter permease C-terminal" evidence="8">
    <location>
        <begin position="753"/>
        <end position="864"/>
    </location>
</feature>
<keyword evidence="2" id="KW-1003">Cell membrane</keyword>
<evidence type="ECO:0000256" key="6">
    <source>
        <dbReference type="ARBA" id="ARBA00038076"/>
    </source>
</evidence>
<dbReference type="InterPro" id="IPR050250">
    <property type="entry name" value="Macrolide_Exporter_MacB"/>
</dbReference>
<evidence type="ECO:0000256" key="3">
    <source>
        <dbReference type="ARBA" id="ARBA00022692"/>
    </source>
</evidence>
<sequence>MKARLALWWRALTQRSRFERELDDELAFHRDARCDDLVAQGVAPREALRQATLELGMTQLHRDACRRARGIAWLDTVGRDLRYAFRALSRNRGYSLTAILVLGAAVAANVILFGLFNAYALQSPPMERAERWVMLESTTPQQRILDRWTVADADALLRDPLPMVEGLYWLRDIRLPVVADVARPVSGEAVSDNYFSLLGIRTARGRTFLGHGSADDDGGVVLSDLGWQRLANGDHDVVGRSIELAGQPFTVLGVTAPEFSGTTVSTALFWILDRDLERLRPDEFDASARVDVGGFLREGASAAEAAAALTTRVLALNADKPEDERLESGRVTERSGYLRSGDLDELAYIATPIGLAFALLLVVASANLANLVLARFSARRRELAVRAAVGASRLRMAMQLLTECAVLAGVASVFGFVLASVSINPFHDAMFSLLADFGVEFRAVEVDLRVFAYGLGLALLAAVSFGALPAFVATAPWRRGASVQPAAASLQRAGQSRMRGVLMVAQLAASVVLLVLATLIASNARLAEQLALGFDPGRVIGLQVSTPTPALVSALQELPQVEAVSAVSRMPLMGMPQRVDARIGASSQSLGVRVVDAAYFSVLDIDLQRGRGFVRQEGDGAMVAVLSRRTAERLWPGQDALGRTFELPPQERLGALQAGRYEVVGVVDDVVSGLFIDGVDPSAVYLPGAIGASAIGSLVVRVRESSPATLDAVTRACIAAMPAQDCEPMPMRNVLRLQHMPFLVAANVSAALGWTALAISCVGLYGLTSYLVQQRRREIGVRLALGATSRRVMRAMLGQIGRLVAMGIAIGLAVALLGARLFLALIENLRVSDPVAFLVVPLLLAALALVAAWVPTRRIARIPPTDALRDD</sequence>
<feature type="transmembrane region" description="Helical" evidence="7">
    <location>
        <begin position="96"/>
        <end position="121"/>
    </location>
</feature>
<dbReference type="InterPro" id="IPR003838">
    <property type="entry name" value="ABC3_permease_C"/>
</dbReference>
<proteinExistence type="inferred from homology"/>
<evidence type="ECO:0000256" key="2">
    <source>
        <dbReference type="ARBA" id="ARBA00022475"/>
    </source>
</evidence>
<keyword evidence="5 7" id="KW-0472">Membrane</keyword>
<dbReference type="PANTHER" id="PTHR30572:SF4">
    <property type="entry name" value="ABC TRANSPORTER PERMEASE YTRF"/>
    <property type="match status" value="1"/>
</dbReference>
<comment type="similarity">
    <text evidence="6">Belongs to the ABC-4 integral membrane protein family.</text>
</comment>
<name>A0A7W8G0B2_9GAMM</name>
<dbReference type="NCBIfam" id="NF038403">
    <property type="entry name" value="perm_prefix_1"/>
    <property type="match status" value="1"/>
</dbReference>
<dbReference type="RefSeq" id="WP_183961536.1">
    <property type="nucleotide sequence ID" value="NZ_JACHHP010000004.1"/>
</dbReference>
<feature type="transmembrane region" description="Helical" evidence="7">
    <location>
        <begin position="450"/>
        <end position="472"/>
    </location>
</feature>
<protein>
    <submittedName>
        <fullName evidence="10">Putative permease</fullName>
    </submittedName>
</protein>
<evidence type="ECO:0000256" key="5">
    <source>
        <dbReference type="ARBA" id="ARBA00023136"/>
    </source>
</evidence>
<comment type="caution">
    <text evidence="10">The sequence shown here is derived from an EMBL/GenBank/DDBJ whole genome shotgun (WGS) entry which is preliminary data.</text>
</comment>
<comment type="subcellular location">
    <subcellularLocation>
        <location evidence="1">Cell membrane</location>
        <topology evidence="1">Multi-pass membrane protein</topology>
    </subcellularLocation>
</comment>
<evidence type="ECO:0000259" key="8">
    <source>
        <dbReference type="Pfam" id="PF02687"/>
    </source>
</evidence>
<dbReference type="InterPro" id="IPR047928">
    <property type="entry name" value="Perm_prefix_1"/>
</dbReference>
<evidence type="ECO:0000313" key="11">
    <source>
        <dbReference type="Proteomes" id="UP000521199"/>
    </source>
</evidence>
<keyword evidence="11" id="KW-1185">Reference proteome</keyword>
<feature type="domain" description="MacB-like periplasmic core" evidence="9">
    <location>
        <begin position="95"/>
        <end position="311"/>
    </location>
</feature>
<dbReference type="EMBL" id="JACHHP010000004">
    <property type="protein sequence ID" value="MBB5209001.1"/>
    <property type="molecule type" value="Genomic_DNA"/>
</dbReference>
<dbReference type="Pfam" id="PF02687">
    <property type="entry name" value="FtsX"/>
    <property type="match status" value="2"/>
</dbReference>
<organism evidence="10 11">
    <name type="scientific">Chiayiivirga flava</name>
    <dbReference type="NCBI Taxonomy" id="659595"/>
    <lineage>
        <taxon>Bacteria</taxon>
        <taxon>Pseudomonadati</taxon>
        <taxon>Pseudomonadota</taxon>
        <taxon>Gammaproteobacteria</taxon>
        <taxon>Lysobacterales</taxon>
        <taxon>Lysobacteraceae</taxon>
        <taxon>Chiayiivirga</taxon>
    </lineage>
</organism>
<dbReference type="PANTHER" id="PTHR30572">
    <property type="entry name" value="MEMBRANE COMPONENT OF TRANSPORTER-RELATED"/>
    <property type="match status" value="1"/>
</dbReference>
<feature type="transmembrane region" description="Helical" evidence="7">
    <location>
        <begin position="742"/>
        <end position="767"/>
    </location>
</feature>
<dbReference type="Pfam" id="PF12704">
    <property type="entry name" value="MacB_PCD"/>
    <property type="match status" value="2"/>
</dbReference>
<feature type="transmembrane region" description="Helical" evidence="7">
    <location>
        <begin position="400"/>
        <end position="423"/>
    </location>
</feature>
<feature type="domain" description="MacB-like periplasmic core" evidence="9">
    <location>
        <begin position="512"/>
        <end position="713"/>
    </location>
</feature>
<keyword evidence="3 7" id="KW-0812">Transmembrane</keyword>
<evidence type="ECO:0000313" key="10">
    <source>
        <dbReference type="EMBL" id="MBB5209001.1"/>
    </source>
</evidence>